<dbReference type="InterPro" id="IPR029033">
    <property type="entry name" value="His_PPase_superfam"/>
</dbReference>
<dbReference type="Gene3D" id="3.40.50.1240">
    <property type="entry name" value="Phosphoglycerate mutase-like"/>
    <property type="match status" value="1"/>
</dbReference>
<gene>
    <name evidence="3" type="primary">Pgam5_1</name>
    <name evidence="3" type="ORF">E2C01_082895</name>
</gene>
<evidence type="ECO:0000256" key="1">
    <source>
        <dbReference type="ARBA" id="ARBA00006717"/>
    </source>
</evidence>
<sequence length="162" mass="18319">MSWMRGGRQLGVVAAAAGGSVVGFLLGRDERRVSVDASWTTGYTPSVKWDWNWDRRDADSLVKPLKHKPNYNNNNNNNLTNTSHFSNDINNNMIEAREEKLEKERATASRHLIFVRHGQYNLQASTDQDRTLTKLGACLLSSLFHYLSLYVSTYLSTSLPIS</sequence>
<dbReference type="PANTHER" id="PTHR20935">
    <property type="entry name" value="PHOSPHOGLYCERATE MUTASE-RELATED"/>
    <property type="match status" value="1"/>
</dbReference>
<dbReference type="AlphaFoldDB" id="A0A5B7J217"/>
<dbReference type="Proteomes" id="UP000324222">
    <property type="component" value="Unassembled WGS sequence"/>
</dbReference>
<protein>
    <submittedName>
        <fullName evidence="3">Serine/threonine-protein phosphatase Pgam5, mitochondrial</fullName>
    </submittedName>
</protein>
<feature type="compositionally biased region" description="Low complexity" evidence="2">
    <location>
        <begin position="70"/>
        <end position="82"/>
    </location>
</feature>
<keyword evidence="4" id="KW-1185">Reference proteome</keyword>
<comment type="similarity">
    <text evidence="1">Belongs to the phosphoglycerate mutase family. BPG-dependent PGAM subfamily.</text>
</comment>
<reference evidence="3 4" key="1">
    <citation type="submission" date="2019-05" db="EMBL/GenBank/DDBJ databases">
        <title>Another draft genome of Portunus trituberculatus and its Hox gene families provides insights of decapod evolution.</title>
        <authorList>
            <person name="Jeong J.-H."/>
            <person name="Song I."/>
            <person name="Kim S."/>
            <person name="Choi T."/>
            <person name="Kim D."/>
            <person name="Ryu S."/>
            <person name="Kim W."/>
        </authorList>
    </citation>
    <scope>NUCLEOTIDE SEQUENCE [LARGE SCALE GENOMIC DNA]</scope>
    <source>
        <tissue evidence="3">Muscle</tissue>
    </source>
</reference>
<dbReference type="InterPro" id="IPR051021">
    <property type="entry name" value="Mito_Ser/Thr_phosphatase"/>
</dbReference>
<evidence type="ECO:0000313" key="4">
    <source>
        <dbReference type="Proteomes" id="UP000324222"/>
    </source>
</evidence>
<feature type="region of interest" description="Disordered" evidence="2">
    <location>
        <begin position="64"/>
        <end position="86"/>
    </location>
</feature>
<dbReference type="PANTHER" id="PTHR20935:SF0">
    <property type="entry name" value="SERINE_THREONINE-PROTEIN PHOSPHATASE PGAM5, MITOCHONDRIAL"/>
    <property type="match status" value="1"/>
</dbReference>
<dbReference type="GO" id="GO:0016791">
    <property type="term" value="F:phosphatase activity"/>
    <property type="evidence" value="ECO:0007669"/>
    <property type="project" value="UniProtKB-ARBA"/>
</dbReference>
<dbReference type="EMBL" id="VSRR010076303">
    <property type="protein sequence ID" value="MPC88006.1"/>
    <property type="molecule type" value="Genomic_DNA"/>
</dbReference>
<comment type="caution">
    <text evidence="3">The sequence shown here is derived from an EMBL/GenBank/DDBJ whole genome shotgun (WGS) entry which is preliminary data.</text>
</comment>
<organism evidence="3 4">
    <name type="scientific">Portunus trituberculatus</name>
    <name type="common">Swimming crab</name>
    <name type="synonym">Neptunus trituberculatus</name>
    <dbReference type="NCBI Taxonomy" id="210409"/>
    <lineage>
        <taxon>Eukaryota</taxon>
        <taxon>Metazoa</taxon>
        <taxon>Ecdysozoa</taxon>
        <taxon>Arthropoda</taxon>
        <taxon>Crustacea</taxon>
        <taxon>Multicrustacea</taxon>
        <taxon>Malacostraca</taxon>
        <taxon>Eumalacostraca</taxon>
        <taxon>Eucarida</taxon>
        <taxon>Decapoda</taxon>
        <taxon>Pleocyemata</taxon>
        <taxon>Brachyura</taxon>
        <taxon>Eubrachyura</taxon>
        <taxon>Portunoidea</taxon>
        <taxon>Portunidae</taxon>
        <taxon>Portuninae</taxon>
        <taxon>Portunus</taxon>
    </lineage>
</organism>
<accession>A0A5B7J217</accession>
<evidence type="ECO:0000313" key="3">
    <source>
        <dbReference type="EMBL" id="MPC88006.1"/>
    </source>
</evidence>
<evidence type="ECO:0000256" key="2">
    <source>
        <dbReference type="SAM" id="MobiDB-lite"/>
    </source>
</evidence>
<name>A0A5B7J217_PORTR</name>
<proteinExistence type="inferred from homology"/>
<dbReference type="OrthoDB" id="2118094at2759"/>